<comment type="catalytic activity">
    <reaction evidence="18">
        <text>2'-deoxyribonucleotide-(2'-deoxyribose 5'-phosphate)-2'-deoxyribonucleotide-DNA = a 3'-end 2'-deoxyribonucleotide-(2,3-dehydro-2,3-deoxyribose 5'-phosphate)-DNA + a 5'-end 5'-phospho-2'-deoxyribonucleoside-DNA + H(+)</text>
        <dbReference type="Rhea" id="RHEA:66592"/>
        <dbReference type="Rhea" id="RHEA-COMP:13180"/>
        <dbReference type="Rhea" id="RHEA-COMP:16897"/>
        <dbReference type="Rhea" id="RHEA-COMP:17067"/>
        <dbReference type="ChEBI" id="CHEBI:15378"/>
        <dbReference type="ChEBI" id="CHEBI:136412"/>
        <dbReference type="ChEBI" id="CHEBI:157695"/>
        <dbReference type="ChEBI" id="CHEBI:167181"/>
        <dbReference type="EC" id="4.2.99.18"/>
    </reaction>
</comment>
<evidence type="ECO:0000256" key="10">
    <source>
        <dbReference type="ARBA" id="ARBA00022705"/>
    </source>
</evidence>
<feature type="domain" description="Helix-hairpin-helix DNA-binding motif class 1" evidence="22">
    <location>
        <begin position="133"/>
        <end position="152"/>
    </location>
</feature>
<dbReference type="SUPFAM" id="SSF81301">
    <property type="entry name" value="Nucleotidyltransferase"/>
    <property type="match status" value="1"/>
</dbReference>
<dbReference type="SMART" id="SM00483">
    <property type="entry name" value="POLXc"/>
    <property type="match status" value="1"/>
</dbReference>
<dbReference type="EC" id="2.7.7.7" evidence="3"/>
<dbReference type="Proteomes" id="UP000034600">
    <property type="component" value="Unassembled WGS sequence"/>
</dbReference>
<feature type="domain" description="Polymerase/histidinol phosphatase N-terminal" evidence="23">
    <location>
        <begin position="344"/>
        <end position="427"/>
    </location>
</feature>
<evidence type="ECO:0000256" key="14">
    <source>
        <dbReference type="ARBA" id="ARBA00023053"/>
    </source>
</evidence>
<dbReference type="GO" id="GO:0003887">
    <property type="term" value="F:DNA-directed DNA polymerase activity"/>
    <property type="evidence" value="ECO:0007669"/>
    <property type="project" value="UniProtKB-KW"/>
</dbReference>
<evidence type="ECO:0000256" key="1">
    <source>
        <dbReference type="ARBA" id="ARBA00001946"/>
    </source>
</evidence>
<dbReference type="Pfam" id="PF14792">
    <property type="entry name" value="DNA_pol_B_palm"/>
    <property type="match status" value="1"/>
</dbReference>
<protein>
    <recommendedName>
        <fullName evidence="5">DNA polymerase beta</fullName>
        <ecNumber evidence="3">2.7.7.7</ecNumber>
        <ecNumber evidence="4">4.2.99.18</ecNumber>
    </recommendedName>
    <alternativeName>
        <fullName evidence="16">5'-deoxyribose-phosphate lyase</fullName>
    </alternativeName>
    <alternativeName>
        <fullName evidence="17">AP lyase</fullName>
    </alternativeName>
</protein>
<evidence type="ECO:0000256" key="7">
    <source>
        <dbReference type="ARBA" id="ARBA00022634"/>
    </source>
</evidence>
<organism evidence="25 26">
    <name type="scientific">Candidatus Jorgensenbacteria bacterium GW2011_GWC1_48_8</name>
    <dbReference type="NCBI Taxonomy" id="1618666"/>
    <lineage>
        <taxon>Bacteria</taxon>
        <taxon>Candidatus Joergenseniibacteriota</taxon>
    </lineage>
</organism>
<dbReference type="InterPro" id="IPR027421">
    <property type="entry name" value="DNA_pol_lamdba_lyase_dom_sf"/>
</dbReference>
<feature type="domain" description="Helix-hairpin-helix DNA-binding motif class 1" evidence="22">
    <location>
        <begin position="98"/>
        <end position="117"/>
    </location>
</feature>
<dbReference type="Pfam" id="PF02811">
    <property type="entry name" value="PHP"/>
    <property type="match status" value="1"/>
</dbReference>
<dbReference type="InterPro" id="IPR029398">
    <property type="entry name" value="PolB_thumb"/>
</dbReference>
<dbReference type="GO" id="GO:0008270">
    <property type="term" value="F:zinc ion binding"/>
    <property type="evidence" value="ECO:0007669"/>
    <property type="project" value="TreeGrafter"/>
</dbReference>
<dbReference type="CDD" id="cd07436">
    <property type="entry name" value="PHP_PolX"/>
    <property type="match status" value="1"/>
</dbReference>
<comment type="caution">
    <text evidence="25">The sequence shown here is derived from an EMBL/GenBank/DDBJ whole genome shotgun (WGS) entry which is preliminary data.</text>
</comment>
<dbReference type="Pfam" id="PF14791">
    <property type="entry name" value="DNA_pol_B_thumb"/>
    <property type="match status" value="1"/>
</dbReference>
<evidence type="ECO:0000256" key="15">
    <source>
        <dbReference type="ARBA" id="ARBA00023204"/>
    </source>
</evidence>
<dbReference type="PANTHER" id="PTHR36928">
    <property type="entry name" value="PHOSPHATASE YCDX-RELATED"/>
    <property type="match status" value="1"/>
</dbReference>
<evidence type="ECO:0000256" key="9">
    <source>
        <dbReference type="ARBA" id="ARBA00022695"/>
    </source>
</evidence>
<dbReference type="AlphaFoldDB" id="A0A0G1XX06"/>
<sequence>MAFHNFRNYEIAKILKEIAAFLEAEKVQFKPRAFEKAALTIEEMEEELADLYKKGGIKALEEIPGVGKGIAERIEELFTTGRVKDYERLKRKYPVNVGELTSLEGMGPKSAIKLYKKLGVKNIAGLEKAVQAHKIRTLPGFGEKSEEKILKGIEFFKKSGGRALLGYILPTVRLIESRLKKLKEVEAVTVCGSIRRMQETVGDIDILITSKKPLAVADYFAKMAEVTHVYGKGETKTMVRLNLGLDADLRVVPPSSYGAAVQYFSGDKNHNIALREIAIKKGLKLNEYGLYKGNKLIAGEKEEDVYKALGLKWMPPELRTNSGEIETAKNGELPELIGYGDLRGDLQTQTEWTDGADSIEEMARAASASGLEYIAITDHTKRLAMTHGLDEKRIVKQWAEIDKLNLKFKKQNLKFTILKGSECDILKDGSLDLPDKVLSQLDVCGASVHSHFNLSRKEQTERLKKAMVNKNVDIIFHPTGRLIQRRDAYEVDIDEIIGFAKKTGTILEINASPDRLDLKDEYVRKCVASGVKMSIDSDAHSVSHFGFLEYGIAQARRGWATHDDIINAWPLDKMLKTLKR</sequence>
<evidence type="ECO:0000256" key="16">
    <source>
        <dbReference type="ARBA" id="ARBA00035717"/>
    </source>
</evidence>
<dbReference type="InterPro" id="IPR002054">
    <property type="entry name" value="DNA-dir_DNA_pol_X"/>
</dbReference>
<comment type="cofactor">
    <cofactor evidence="1">
        <name>Mg(2+)</name>
        <dbReference type="ChEBI" id="CHEBI:18420"/>
    </cofactor>
</comment>
<dbReference type="PANTHER" id="PTHR36928:SF1">
    <property type="entry name" value="PHOSPHATASE YCDX-RELATED"/>
    <property type="match status" value="1"/>
</dbReference>
<evidence type="ECO:0000259" key="22">
    <source>
        <dbReference type="SMART" id="SM00278"/>
    </source>
</evidence>
<dbReference type="Gene3D" id="1.10.150.110">
    <property type="entry name" value="DNA polymerase beta, N-terminal domain-like"/>
    <property type="match status" value="1"/>
</dbReference>
<dbReference type="InterPro" id="IPR003141">
    <property type="entry name" value="Pol/His_phosphatase_N"/>
</dbReference>
<evidence type="ECO:0000256" key="5">
    <source>
        <dbReference type="ARBA" id="ARBA00020020"/>
    </source>
</evidence>
<dbReference type="InterPro" id="IPR004013">
    <property type="entry name" value="PHP_dom"/>
</dbReference>
<dbReference type="InterPro" id="IPR037160">
    <property type="entry name" value="DNA_Pol_thumb_sf"/>
</dbReference>
<feature type="domain" description="Helix-hairpin-helix DNA-binding motif class 1" evidence="22">
    <location>
        <begin position="58"/>
        <end position="77"/>
    </location>
</feature>
<evidence type="ECO:0000256" key="19">
    <source>
        <dbReference type="ARBA" id="ARBA00044678"/>
    </source>
</evidence>
<comment type="catalytic activity">
    <reaction evidence="19">
        <text>a 5'-end 2'-deoxyribose-2'-deoxyribonucleotide-DNA = (2E,4S)-4-hydroxypenten-2-al-5-phosphate + a 5'-end 5'-phospho-2'-deoxyribonucleoside-DNA + H(+)</text>
        <dbReference type="Rhea" id="RHEA:76255"/>
        <dbReference type="Rhea" id="RHEA-COMP:13180"/>
        <dbReference type="Rhea" id="RHEA-COMP:18657"/>
        <dbReference type="ChEBI" id="CHEBI:15378"/>
        <dbReference type="ChEBI" id="CHEBI:136412"/>
        <dbReference type="ChEBI" id="CHEBI:195194"/>
        <dbReference type="ChEBI" id="CHEBI:195195"/>
    </reaction>
</comment>
<dbReference type="InterPro" id="IPR043519">
    <property type="entry name" value="NT_sf"/>
</dbReference>
<evidence type="ECO:0000256" key="4">
    <source>
        <dbReference type="ARBA" id="ARBA00012720"/>
    </source>
</evidence>
<evidence type="ECO:0000256" key="11">
    <source>
        <dbReference type="ARBA" id="ARBA00022763"/>
    </source>
</evidence>
<evidence type="ECO:0000256" key="12">
    <source>
        <dbReference type="ARBA" id="ARBA00022843"/>
    </source>
</evidence>
<dbReference type="Gene3D" id="3.30.460.10">
    <property type="entry name" value="Beta Polymerase, domain 2"/>
    <property type="match status" value="1"/>
</dbReference>
<dbReference type="CDD" id="cd00141">
    <property type="entry name" value="NT_POLXc"/>
    <property type="match status" value="1"/>
</dbReference>
<accession>A0A0G1XX06</accession>
<evidence type="ECO:0000256" key="2">
    <source>
        <dbReference type="ARBA" id="ARBA00004496"/>
    </source>
</evidence>
<evidence type="ECO:0000256" key="6">
    <source>
        <dbReference type="ARBA" id="ARBA00022481"/>
    </source>
</evidence>
<evidence type="ECO:0000256" key="13">
    <source>
        <dbReference type="ARBA" id="ARBA00022932"/>
    </source>
</evidence>
<feature type="domain" description="DNA-directed DNA polymerase X" evidence="24">
    <location>
        <begin position="5"/>
        <end position="320"/>
    </location>
</feature>
<dbReference type="Gene3D" id="3.30.210.10">
    <property type="entry name" value="DNA polymerase, thumb domain"/>
    <property type="match status" value="1"/>
</dbReference>
<dbReference type="InterPro" id="IPR010996">
    <property type="entry name" value="HHH_MUS81"/>
</dbReference>
<keyword evidence="9" id="KW-0548">Nucleotidyltransferase</keyword>
<dbReference type="SMART" id="SM00278">
    <property type="entry name" value="HhH1"/>
    <property type="match status" value="3"/>
</dbReference>
<evidence type="ECO:0000256" key="8">
    <source>
        <dbReference type="ARBA" id="ARBA00022679"/>
    </source>
</evidence>
<dbReference type="SMART" id="SM00481">
    <property type="entry name" value="POLIIIAc"/>
    <property type="match status" value="1"/>
</dbReference>
<dbReference type="Gene3D" id="1.10.150.20">
    <property type="entry name" value="5' to 3' exonuclease, C-terminal subdomain"/>
    <property type="match status" value="1"/>
</dbReference>
<reference evidence="25 26" key="1">
    <citation type="journal article" date="2015" name="Nature">
        <title>rRNA introns, odd ribosomes, and small enigmatic genomes across a large radiation of phyla.</title>
        <authorList>
            <person name="Brown C.T."/>
            <person name="Hug L.A."/>
            <person name="Thomas B.C."/>
            <person name="Sharon I."/>
            <person name="Castelle C.J."/>
            <person name="Singh A."/>
            <person name="Wilkins M.J."/>
            <person name="Williams K.H."/>
            <person name="Banfield J.F."/>
        </authorList>
    </citation>
    <scope>NUCLEOTIDE SEQUENCE [LARGE SCALE GENOMIC DNA]</scope>
</reference>
<evidence type="ECO:0000256" key="3">
    <source>
        <dbReference type="ARBA" id="ARBA00012417"/>
    </source>
</evidence>
<dbReference type="EMBL" id="LCPO01000013">
    <property type="protein sequence ID" value="KKU98845.1"/>
    <property type="molecule type" value="Genomic_DNA"/>
</dbReference>
<dbReference type="GO" id="GO:0003677">
    <property type="term" value="F:DNA binding"/>
    <property type="evidence" value="ECO:0007669"/>
    <property type="project" value="InterPro"/>
</dbReference>
<dbReference type="InterPro" id="IPR003583">
    <property type="entry name" value="Hlx-hairpin-Hlx_DNA-bd_motif"/>
</dbReference>
<evidence type="ECO:0000256" key="21">
    <source>
        <dbReference type="ARBA" id="ARBA00049244"/>
    </source>
</evidence>
<dbReference type="FunFam" id="3.20.20.140:FF:000047">
    <property type="entry name" value="PHP domain-containing protein"/>
    <property type="match status" value="1"/>
</dbReference>
<evidence type="ECO:0000313" key="25">
    <source>
        <dbReference type="EMBL" id="KKU98845.1"/>
    </source>
</evidence>
<keyword evidence="8" id="KW-0808">Transferase</keyword>
<comment type="catalytic activity">
    <reaction evidence="21">
        <text>DNA(n) + a 2'-deoxyribonucleoside 5'-triphosphate = DNA(n+1) + diphosphate</text>
        <dbReference type="Rhea" id="RHEA:22508"/>
        <dbReference type="Rhea" id="RHEA-COMP:17339"/>
        <dbReference type="Rhea" id="RHEA-COMP:17340"/>
        <dbReference type="ChEBI" id="CHEBI:33019"/>
        <dbReference type="ChEBI" id="CHEBI:61560"/>
        <dbReference type="ChEBI" id="CHEBI:173112"/>
        <dbReference type="EC" id="2.7.7.7"/>
    </reaction>
</comment>
<dbReference type="PIRSF" id="PIRSF005047">
    <property type="entry name" value="UCP005047_YshC"/>
    <property type="match status" value="1"/>
</dbReference>
<evidence type="ECO:0000256" key="17">
    <source>
        <dbReference type="ARBA" id="ARBA00035726"/>
    </source>
</evidence>
<comment type="function">
    <text evidence="20">Repair polymerase that plays a key role in base-excision repair. During this process, the damaged base is excised by specific DNA glycosylases, the DNA backbone is nicked at the abasic site by an apurinic/apyrimidic (AP) endonuclease, and POLB removes 5'-deoxyribose-phosphate from the preincised AP site acting as a 5'-deoxyribose-phosphate lyase (5'-dRP lyase); through its DNA polymerase activity, it adds one nucleotide to the 3' end of the arising single-nucleotide gap. Conducts 'gap-filling' DNA synthesis in a stepwise distributive fashion rather than in a processive fashion as for other DNA polymerases. It is also able to cleave sugar-phosphate bonds 3' to an intact AP site, acting as an AP lyase.</text>
</comment>
<dbReference type="InterPro" id="IPR047967">
    <property type="entry name" value="PolX_PHP"/>
</dbReference>
<keyword evidence="13" id="KW-0239">DNA-directed DNA polymerase</keyword>
<dbReference type="SUPFAM" id="SSF89550">
    <property type="entry name" value="PHP domain-like"/>
    <property type="match status" value="1"/>
</dbReference>
<comment type="subcellular location">
    <subcellularLocation>
        <location evidence="2">Cytoplasm</location>
    </subcellularLocation>
</comment>
<keyword evidence="14" id="KW-0915">Sodium</keyword>
<evidence type="ECO:0000256" key="18">
    <source>
        <dbReference type="ARBA" id="ARBA00044632"/>
    </source>
</evidence>
<dbReference type="InterPro" id="IPR050243">
    <property type="entry name" value="PHP_phosphatase"/>
</dbReference>
<dbReference type="GO" id="GO:0042578">
    <property type="term" value="F:phosphoric ester hydrolase activity"/>
    <property type="evidence" value="ECO:0007669"/>
    <property type="project" value="TreeGrafter"/>
</dbReference>
<dbReference type="GO" id="GO:0006281">
    <property type="term" value="P:DNA repair"/>
    <property type="evidence" value="ECO:0007669"/>
    <property type="project" value="UniProtKB-KW"/>
</dbReference>
<keyword evidence="12" id="KW-0832">Ubl conjugation</keyword>
<dbReference type="InterPro" id="IPR002008">
    <property type="entry name" value="DNA_pol_X_beta-like"/>
</dbReference>
<evidence type="ECO:0000259" key="23">
    <source>
        <dbReference type="SMART" id="SM00481"/>
    </source>
</evidence>
<gene>
    <name evidence="25" type="ORF">UY32_C0013G0042</name>
</gene>
<dbReference type="EC" id="4.2.99.18" evidence="4"/>
<dbReference type="Pfam" id="PF14716">
    <property type="entry name" value="HHH_8"/>
    <property type="match status" value="1"/>
</dbReference>
<proteinExistence type="predicted"/>
<dbReference type="PRINTS" id="PR00870">
    <property type="entry name" value="DNAPOLXBETA"/>
</dbReference>
<keyword evidence="11" id="KW-0227">DNA damage</keyword>
<dbReference type="InterPro" id="IPR022311">
    <property type="entry name" value="PolX-like"/>
</dbReference>
<evidence type="ECO:0000256" key="20">
    <source>
        <dbReference type="ARBA" id="ARBA00045548"/>
    </source>
</evidence>
<evidence type="ECO:0000313" key="26">
    <source>
        <dbReference type="Proteomes" id="UP000034600"/>
    </source>
</evidence>
<dbReference type="SUPFAM" id="SSF47802">
    <property type="entry name" value="DNA polymerase beta, N-terminal domain-like"/>
    <property type="match status" value="1"/>
</dbReference>
<dbReference type="InterPro" id="IPR016195">
    <property type="entry name" value="Pol/histidinol_Pase-like"/>
</dbReference>
<keyword evidence="7" id="KW-0237">DNA synthesis</keyword>
<keyword evidence="15" id="KW-0234">DNA repair</keyword>
<keyword evidence="6" id="KW-0488">Methylation</keyword>
<keyword evidence="10" id="KW-0235">DNA replication</keyword>
<dbReference type="GO" id="GO:0005829">
    <property type="term" value="C:cytosol"/>
    <property type="evidence" value="ECO:0007669"/>
    <property type="project" value="TreeGrafter"/>
</dbReference>
<dbReference type="InterPro" id="IPR028207">
    <property type="entry name" value="DNA_pol_B_palm_palm"/>
</dbReference>
<dbReference type="Pfam" id="PF14520">
    <property type="entry name" value="HHH_5"/>
    <property type="match status" value="1"/>
</dbReference>
<dbReference type="SUPFAM" id="SSF158702">
    <property type="entry name" value="Sec63 N-terminal domain-like"/>
    <property type="match status" value="1"/>
</dbReference>
<dbReference type="GO" id="GO:0140078">
    <property type="term" value="F:class I DNA-(apurinic or apyrimidinic site) endonuclease activity"/>
    <property type="evidence" value="ECO:0007669"/>
    <property type="project" value="UniProtKB-EC"/>
</dbReference>
<evidence type="ECO:0000259" key="24">
    <source>
        <dbReference type="SMART" id="SM00483"/>
    </source>
</evidence>
<dbReference type="NCBIfam" id="NF006375">
    <property type="entry name" value="PRK08609.1"/>
    <property type="match status" value="1"/>
</dbReference>
<name>A0A0G1XX06_9BACT</name>
<dbReference type="Gene3D" id="3.20.20.140">
    <property type="entry name" value="Metal-dependent hydrolases"/>
    <property type="match status" value="1"/>
</dbReference>